<proteinExistence type="predicted"/>
<keyword evidence="3" id="KW-1185">Reference proteome</keyword>
<protein>
    <recommendedName>
        <fullName evidence="1">Rubrerythrin diiron-binding domain-containing protein</fullName>
    </recommendedName>
</protein>
<dbReference type="EMBL" id="FWEV01000050">
    <property type="protein sequence ID" value="SLM28641.1"/>
    <property type="molecule type" value="Genomic_DNA"/>
</dbReference>
<feature type="domain" description="Rubrerythrin diiron-binding" evidence="1">
    <location>
        <begin position="9"/>
        <end position="152"/>
    </location>
</feature>
<dbReference type="GO" id="GO:0046872">
    <property type="term" value="F:metal ion binding"/>
    <property type="evidence" value="ECO:0007669"/>
    <property type="project" value="InterPro"/>
</dbReference>
<accession>A0A1W1H845</accession>
<dbReference type="InterPro" id="IPR009078">
    <property type="entry name" value="Ferritin-like_SF"/>
</dbReference>
<gene>
    <name evidence="2" type="ORF">MTBBW1_1430013</name>
</gene>
<sequence>MSYNFSADEIFEMAKQIEVNGAKFYKEAAEKVQGESEKEFLTTLAHMEEKHEKTFAKMHEQFKAIVKDKDESMFDPDGEAVRYLKSLADSKIFFKKDPPGDTMENILHSAIRAEQDSVIFYLGMCELVSDELGKNRVDKIIKEELDHIRILSQKATEIGI</sequence>
<reference evidence="2 3" key="1">
    <citation type="submission" date="2017-03" db="EMBL/GenBank/DDBJ databases">
        <authorList>
            <person name="Afonso C.L."/>
            <person name="Miller P.J."/>
            <person name="Scott M.A."/>
            <person name="Spackman E."/>
            <person name="Goraichik I."/>
            <person name="Dimitrov K.M."/>
            <person name="Suarez D.L."/>
            <person name="Swayne D.E."/>
        </authorList>
    </citation>
    <scope>NUCLEOTIDE SEQUENCE [LARGE SCALE GENOMIC DNA]</scope>
    <source>
        <strain evidence="2">PRJEB14757</strain>
    </source>
</reference>
<evidence type="ECO:0000313" key="3">
    <source>
        <dbReference type="Proteomes" id="UP000191931"/>
    </source>
</evidence>
<organism evidence="2 3">
    <name type="scientific">Desulfamplus magnetovallimortis</name>
    <dbReference type="NCBI Taxonomy" id="1246637"/>
    <lineage>
        <taxon>Bacteria</taxon>
        <taxon>Pseudomonadati</taxon>
        <taxon>Thermodesulfobacteriota</taxon>
        <taxon>Desulfobacteria</taxon>
        <taxon>Desulfobacterales</taxon>
        <taxon>Desulfobacteraceae</taxon>
        <taxon>Desulfamplus</taxon>
    </lineage>
</organism>
<dbReference type="STRING" id="1246637.MTBBW1_1430013"/>
<dbReference type="Gene3D" id="1.20.1260.10">
    <property type="match status" value="1"/>
</dbReference>
<dbReference type="AlphaFoldDB" id="A0A1W1H845"/>
<dbReference type="RefSeq" id="WP_080805038.1">
    <property type="nucleotide sequence ID" value="NZ_LT828549.1"/>
</dbReference>
<evidence type="ECO:0000313" key="2">
    <source>
        <dbReference type="EMBL" id="SLM28641.1"/>
    </source>
</evidence>
<name>A0A1W1H845_9BACT</name>
<dbReference type="CDD" id="cd01045">
    <property type="entry name" value="Ferritin_like_AB"/>
    <property type="match status" value="1"/>
</dbReference>
<dbReference type="InterPro" id="IPR003251">
    <property type="entry name" value="Rr_diiron-bd_dom"/>
</dbReference>
<dbReference type="Proteomes" id="UP000191931">
    <property type="component" value="Unassembled WGS sequence"/>
</dbReference>
<dbReference type="SUPFAM" id="SSF47240">
    <property type="entry name" value="Ferritin-like"/>
    <property type="match status" value="1"/>
</dbReference>
<dbReference type="Pfam" id="PF02915">
    <property type="entry name" value="Rubrerythrin"/>
    <property type="match status" value="1"/>
</dbReference>
<dbReference type="OrthoDB" id="5405405at2"/>
<evidence type="ECO:0000259" key="1">
    <source>
        <dbReference type="Pfam" id="PF02915"/>
    </source>
</evidence>
<dbReference type="InterPro" id="IPR012347">
    <property type="entry name" value="Ferritin-like"/>
</dbReference>
<dbReference type="GO" id="GO:0016491">
    <property type="term" value="F:oxidoreductase activity"/>
    <property type="evidence" value="ECO:0007669"/>
    <property type="project" value="InterPro"/>
</dbReference>